<reference evidence="6" key="1">
    <citation type="submission" date="2023-01" db="EMBL/GenBank/DDBJ databases">
        <title>The chitinases involved in constricting ring structure development in the nematode-trapping fungus Drechslerella dactyloides.</title>
        <authorList>
            <person name="Wang R."/>
            <person name="Zhang L."/>
            <person name="Tang P."/>
            <person name="Li S."/>
            <person name="Liang L."/>
        </authorList>
    </citation>
    <scope>NUCLEOTIDE SEQUENCE</scope>
    <source>
        <strain evidence="6">YMF1.00031</strain>
    </source>
</reference>
<comment type="caution">
    <text evidence="6">The sequence shown here is derived from an EMBL/GenBank/DDBJ whole genome shotgun (WGS) entry which is preliminary data.</text>
</comment>
<evidence type="ECO:0000313" key="7">
    <source>
        <dbReference type="Proteomes" id="UP001221413"/>
    </source>
</evidence>
<organism evidence="6 7">
    <name type="scientific">Drechslerella dactyloides</name>
    <name type="common">Nematode-trapping fungus</name>
    <name type="synonym">Arthrobotrys dactyloides</name>
    <dbReference type="NCBI Taxonomy" id="74499"/>
    <lineage>
        <taxon>Eukaryota</taxon>
        <taxon>Fungi</taxon>
        <taxon>Dikarya</taxon>
        <taxon>Ascomycota</taxon>
        <taxon>Pezizomycotina</taxon>
        <taxon>Orbiliomycetes</taxon>
        <taxon>Orbiliales</taxon>
        <taxon>Orbiliaceae</taxon>
        <taxon>Drechslerella</taxon>
    </lineage>
</organism>
<evidence type="ECO:0000256" key="3">
    <source>
        <dbReference type="ARBA" id="ARBA00022679"/>
    </source>
</evidence>
<name>A0AAD6NFY4_DREDA</name>
<accession>A0AAD6NFY4</accession>
<comment type="similarity">
    <text evidence="1">Belongs to the glycosyltransferase 15 family.</text>
</comment>
<dbReference type="GO" id="GO:0000032">
    <property type="term" value="P:cell wall mannoprotein biosynthetic process"/>
    <property type="evidence" value="ECO:0007669"/>
    <property type="project" value="TreeGrafter"/>
</dbReference>
<dbReference type="FunFam" id="3.90.550.10:FF:000051">
    <property type="entry name" value="Alpha-1,2-mannosyltransferase (Ktr4)"/>
    <property type="match status" value="1"/>
</dbReference>
<dbReference type="Pfam" id="PF01793">
    <property type="entry name" value="Glyco_transf_15"/>
    <property type="match status" value="1"/>
</dbReference>
<keyword evidence="2" id="KW-0328">Glycosyltransferase</keyword>
<dbReference type="PANTHER" id="PTHR31121">
    <property type="entry name" value="ALPHA-1,2 MANNOSYLTRANSFERASE KTR1"/>
    <property type="match status" value="1"/>
</dbReference>
<evidence type="ECO:0000256" key="4">
    <source>
        <dbReference type="PIRSR" id="PIRSR018153-1"/>
    </source>
</evidence>
<feature type="transmembrane region" description="Helical" evidence="5">
    <location>
        <begin position="12"/>
        <end position="30"/>
    </location>
</feature>
<dbReference type="GO" id="GO:0000026">
    <property type="term" value="F:alpha-1,2-mannosyltransferase activity"/>
    <property type="evidence" value="ECO:0007669"/>
    <property type="project" value="TreeGrafter"/>
</dbReference>
<dbReference type="GO" id="GO:0005794">
    <property type="term" value="C:Golgi apparatus"/>
    <property type="evidence" value="ECO:0007669"/>
    <property type="project" value="TreeGrafter"/>
</dbReference>
<dbReference type="EMBL" id="JAQGDS010000012">
    <property type="protein sequence ID" value="KAJ6256687.1"/>
    <property type="molecule type" value="Genomic_DNA"/>
</dbReference>
<dbReference type="PANTHER" id="PTHR31121:SF7">
    <property type="entry name" value="MANNOSYLTRANSFERASE KTR4-RELATED"/>
    <property type="match status" value="1"/>
</dbReference>
<evidence type="ECO:0000256" key="1">
    <source>
        <dbReference type="ARBA" id="ARBA00007677"/>
    </source>
</evidence>
<dbReference type="GO" id="GO:0006487">
    <property type="term" value="P:protein N-linked glycosylation"/>
    <property type="evidence" value="ECO:0007669"/>
    <property type="project" value="TreeGrafter"/>
</dbReference>
<keyword evidence="5" id="KW-0472">Membrane</keyword>
<dbReference type="PIRSF" id="PIRSF018153">
    <property type="entry name" value="Glyco_trans_15"/>
    <property type="match status" value="1"/>
</dbReference>
<feature type="active site" description="Nucleophile" evidence="4">
    <location>
        <position position="296"/>
    </location>
</feature>
<dbReference type="SUPFAM" id="SSF53448">
    <property type="entry name" value="Nucleotide-diphospho-sugar transferases"/>
    <property type="match status" value="1"/>
</dbReference>
<keyword evidence="3" id="KW-0808">Transferase</keyword>
<evidence type="ECO:0000256" key="5">
    <source>
        <dbReference type="SAM" id="Phobius"/>
    </source>
</evidence>
<keyword evidence="5" id="KW-0812">Transmembrane</keyword>
<protein>
    <submittedName>
        <fullName evidence="6">Uncharacterized protein</fullName>
    </submittedName>
</protein>
<dbReference type="GO" id="GO:0016020">
    <property type="term" value="C:membrane"/>
    <property type="evidence" value="ECO:0007669"/>
    <property type="project" value="InterPro"/>
</dbReference>
<proteinExistence type="inferred from homology"/>
<dbReference type="GO" id="GO:0006493">
    <property type="term" value="P:protein O-linked glycosylation"/>
    <property type="evidence" value="ECO:0007669"/>
    <property type="project" value="TreeGrafter"/>
</dbReference>
<evidence type="ECO:0000313" key="6">
    <source>
        <dbReference type="EMBL" id="KAJ6256687.1"/>
    </source>
</evidence>
<dbReference type="Gene3D" id="3.90.550.10">
    <property type="entry name" value="Spore Coat Polysaccharide Biosynthesis Protein SpsA, Chain A"/>
    <property type="match status" value="1"/>
</dbReference>
<dbReference type="AlphaFoldDB" id="A0AAD6NFY4"/>
<dbReference type="Proteomes" id="UP001221413">
    <property type="component" value="Unassembled WGS sequence"/>
</dbReference>
<sequence length="397" mass="46529">MATGAVRWRPARVIALVAGLIITFTLYRGLIYDPDTVTIGDKKISLKKEKGKPFDVDPLMKMTGPPAGKLWGPGEAAKVNATLLSLVRNEELDGILQAMGDLERTFNSKFNYPWTFINDVPFTEKFMRATKAKTKAEVFYEVIPKEHWEIPSWINPDLMTASARLLEEQKVQYSALKSYHQMCRWNSGMFYKHPALLKYKWYWRVEPKVHFFCDIDYDVFRYMQDNNKTYGFVINIYDSPESIASLWPATEEFIAEHPEHIHPNNAMRWLVDAENRPEHNRLANGYSTCHFWSNFEIADMDFWRSQKYEDYFNHLDRAGGFFYERWGDAPVHSIALGLMEDREKIHWFHDIGYQHIPYFNCPNSDKCKGCEAGRFTDGTGLDQEDCRINWFKYAHMN</sequence>
<keyword evidence="7" id="KW-1185">Reference proteome</keyword>
<keyword evidence="5" id="KW-1133">Transmembrane helix</keyword>
<gene>
    <name evidence="6" type="ORF">Dda_8553</name>
</gene>
<dbReference type="InterPro" id="IPR029044">
    <property type="entry name" value="Nucleotide-diphossugar_trans"/>
</dbReference>
<dbReference type="InterPro" id="IPR002685">
    <property type="entry name" value="Glyco_trans_15"/>
</dbReference>
<evidence type="ECO:0000256" key="2">
    <source>
        <dbReference type="ARBA" id="ARBA00022676"/>
    </source>
</evidence>